<keyword evidence="2" id="KW-1185">Reference proteome</keyword>
<dbReference type="Proteomes" id="UP001501126">
    <property type="component" value="Unassembled WGS sequence"/>
</dbReference>
<organism evidence="1 2">
    <name type="scientific">Wandonia haliotis</name>
    <dbReference type="NCBI Taxonomy" id="574963"/>
    <lineage>
        <taxon>Bacteria</taxon>
        <taxon>Pseudomonadati</taxon>
        <taxon>Bacteroidota</taxon>
        <taxon>Flavobacteriia</taxon>
        <taxon>Flavobacteriales</taxon>
        <taxon>Crocinitomicaceae</taxon>
        <taxon>Wandonia</taxon>
    </lineage>
</organism>
<dbReference type="RefSeq" id="WP_343784442.1">
    <property type="nucleotide sequence ID" value="NZ_BAAAFH010000003.1"/>
</dbReference>
<dbReference type="EMBL" id="BAAAFH010000003">
    <property type="protein sequence ID" value="GAA0873918.1"/>
    <property type="molecule type" value="Genomic_DNA"/>
</dbReference>
<comment type="caution">
    <text evidence="1">The sequence shown here is derived from an EMBL/GenBank/DDBJ whole genome shotgun (WGS) entry which is preliminary data.</text>
</comment>
<proteinExistence type="predicted"/>
<evidence type="ECO:0000313" key="2">
    <source>
        <dbReference type="Proteomes" id="UP001501126"/>
    </source>
</evidence>
<gene>
    <name evidence="1" type="ORF">GCM10009118_03260</name>
</gene>
<reference evidence="1 2" key="1">
    <citation type="journal article" date="2019" name="Int. J. Syst. Evol. Microbiol.">
        <title>The Global Catalogue of Microorganisms (GCM) 10K type strain sequencing project: providing services to taxonomists for standard genome sequencing and annotation.</title>
        <authorList>
            <consortium name="The Broad Institute Genomics Platform"/>
            <consortium name="The Broad Institute Genome Sequencing Center for Infectious Disease"/>
            <person name="Wu L."/>
            <person name="Ma J."/>
        </authorList>
    </citation>
    <scope>NUCLEOTIDE SEQUENCE [LARGE SCALE GENOMIC DNA]</scope>
    <source>
        <strain evidence="1 2">JCM 16083</strain>
    </source>
</reference>
<evidence type="ECO:0000313" key="1">
    <source>
        <dbReference type="EMBL" id="GAA0873918.1"/>
    </source>
</evidence>
<protein>
    <submittedName>
        <fullName evidence="1">Uncharacterized protein</fullName>
    </submittedName>
</protein>
<accession>A0ABN1ML58</accession>
<name>A0ABN1ML58_9FLAO</name>
<sequence length="236" mass="28114">MRKEEIEAEVLHNYPLFCKLLINLEKGLNAGLKWYLKNEPDLFKQRDFRPGTLGRYMSASLSVRFHFDRTVDYIKQENWDKDFIQTYTFELMKESGYLGHFKDIDQSIRFYLFHSFYHQLETTIRIIIDKLNLAEGKGKPLDKVNKIVGCFPEDFITCLDALRNTIHNNGYYRPQFKQPKEVHYKNAQSEIHFKENERTAMTTKDTISLICELAEFTECLLKHPEIRKIEITEDRN</sequence>